<evidence type="ECO:0000256" key="1">
    <source>
        <dbReference type="PIRSR" id="PIRSR640198-1"/>
    </source>
</evidence>
<dbReference type="EMBL" id="ATNM01000083">
    <property type="protein sequence ID" value="EPR69019.1"/>
    <property type="molecule type" value="Genomic_DNA"/>
</dbReference>
<gene>
    <name evidence="4" type="ORF">ADICYQ_1964</name>
</gene>
<dbReference type="InterPro" id="IPR036597">
    <property type="entry name" value="Fido-like_dom_sf"/>
</dbReference>
<keyword evidence="2" id="KW-0547">Nucleotide-binding</keyword>
<dbReference type="SUPFAM" id="SSF140931">
    <property type="entry name" value="Fic-like"/>
    <property type="match status" value="1"/>
</dbReference>
<dbReference type="Pfam" id="PF02661">
    <property type="entry name" value="Fic"/>
    <property type="match status" value="1"/>
</dbReference>
<evidence type="ECO:0000313" key="4">
    <source>
        <dbReference type="EMBL" id="EPR69019.1"/>
    </source>
</evidence>
<sequence>MISKTDKIESFIAKDLSGSIEKGLDGRDKDLIRRTAAFLLLKDSKASFAIEGEYPPNLRARNWGKAIGQSGKKELTIEELERLQDVVIGTKKLKNMGLRTQEGFIGEHDRDTFSPLPDHISAKSKDLPSLMKGLLDTNKLLQDSSYDPVLAAATIAFGFVFIHPFSDGNGRIHRYLIHHILTRMGHTKRGMIFPVSAAILNRIDEYQSILESYSSQRIELVEWEPTADHNVRILNDTIDLYRYFDLTKQVEFLYECVEETIEKIIPEELDYLEKYDRMTKFINNYLSLPDTKVDLLIKLLNQNKGRLSKNKRQNEFDDITDEELSAIEESFQSIFEKKQ</sequence>
<dbReference type="STRING" id="641524.ADICYQ_1964"/>
<feature type="domain" description="Fido" evidence="3">
    <location>
        <begin position="75"/>
        <end position="226"/>
    </location>
</feature>
<dbReference type="AlphaFoldDB" id="S7WQJ3"/>
<proteinExistence type="predicted"/>
<dbReference type="PROSITE" id="PS51459">
    <property type="entry name" value="FIDO"/>
    <property type="match status" value="1"/>
</dbReference>
<feature type="binding site" evidence="2">
    <location>
        <begin position="167"/>
        <end position="174"/>
    </location>
    <ligand>
        <name>ATP</name>
        <dbReference type="ChEBI" id="CHEBI:30616"/>
    </ligand>
</feature>
<dbReference type="InterPro" id="IPR040198">
    <property type="entry name" value="Fido_containing"/>
</dbReference>
<keyword evidence="2" id="KW-0067">ATP-binding</keyword>
<protein>
    <submittedName>
        <fullName evidence="4">Filamentation induced by cAMP protein Fic</fullName>
    </submittedName>
</protein>
<feature type="active site" evidence="1">
    <location>
        <position position="163"/>
    </location>
</feature>
<dbReference type="Gene3D" id="1.10.3290.10">
    <property type="entry name" value="Fido-like domain"/>
    <property type="match status" value="1"/>
</dbReference>
<dbReference type="PATRIC" id="fig|641524.5.peg.1949"/>
<evidence type="ECO:0000313" key="5">
    <source>
        <dbReference type="Proteomes" id="UP000014974"/>
    </source>
</evidence>
<reference evidence="4 5" key="1">
    <citation type="journal article" date="2013" name="Genome Announc.">
        <title>Draft Genome Sequence of Cyclobacterium qasimii Strain M12-11BT, Isolated from Arctic Marine Sediment.</title>
        <authorList>
            <person name="Shivaji S."/>
            <person name="Ara S."/>
            <person name="Singh A."/>
            <person name="Kumar Pinnaka A."/>
        </authorList>
    </citation>
    <scope>NUCLEOTIDE SEQUENCE [LARGE SCALE GENOMIC DNA]</scope>
    <source>
        <strain evidence="4 5">M12-11B</strain>
    </source>
</reference>
<evidence type="ECO:0000259" key="3">
    <source>
        <dbReference type="PROSITE" id="PS51459"/>
    </source>
</evidence>
<name>S7WQJ3_9BACT</name>
<dbReference type="PANTHER" id="PTHR13504">
    <property type="entry name" value="FIDO DOMAIN-CONTAINING PROTEIN DDB_G0283145"/>
    <property type="match status" value="1"/>
</dbReference>
<dbReference type="GO" id="GO:0005524">
    <property type="term" value="F:ATP binding"/>
    <property type="evidence" value="ECO:0007669"/>
    <property type="project" value="UniProtKB-KW"/>
</dbReference>
<dbReference type="InterPro" id="IPR003812">
    <property type="entry name" value="Fido"/>
</dbReference>
<comment type="caution">
    <text evidence="4">The sequence shown here is derived from an EMBL/GenBank/DDBJ whole genome shotgun (WGS) entry which is preliminary data.</text>
</comment>
<dbReference type="eggNOG" id="COG3177">
    <property type="taxonomic scope" value="Bacteria"/>
</dbReference>
<accession>S7WQJ3</accession>
<organism evidence="4 5">
    <name type="scientific">Cyclobacterium qasimii M12-11B</name>
    <dbReference type="NCBI Taxonomy" id="641524"/>
    <lineage>
        <taxon>Bacteria</taxon>
        <taxon>Pseudomonadati</taxon>
        <taxon>Bacteroidota</taxon>
        <taxon>Cytophagia</taxon>
        <taxon>Cytophagales</taxon>
        <taxon>Cyclobacteriaceae</taxon>
        <taxon>Cyclobacterium</taxon>
    </lineage>
</organism>
<evidence type="ECO:0000256" key="2">
    <source>
        <dbReference type="PIRSR" id="PIRSR640198-2"/>
    </source>
</evidence>
<dbReference type="Proteomes" id="UP000014974">
    <property type="component" value="Unassembled WGS sequence"/>
</dbReference>
<dbReference type="PANTHER" id="PTHR13504:SF38">
    <property type="entry name" value="FIDO DOMAIN-CONTAINING PROTEIN"/>
    <property type="match status" value="1"/>
</dbReference>